<organism evidence="4 5">
    <name type="scientific">Thermobifida alba</name>
    <name type="common">Thermomonospora alba</name>
    <dbReference type="NCBI Taxonomy" id="53522"/>
    <lineage>
        <taxon>Bacteria</taxon>
        <taxon>Bacillati</taxon>
        <taxon>Actinomycetota</taxon>
        <taxon>Actinomycetes</taxon>
        <taxon>Streptosporangiales</taxon>
        <taxon>Nocardiopsidaceae</taxon>
        <taxon>Thermobifida</taxon>
    </lineage>
</organism>
<feature type="compositionally biased region" description="Pro residues" evidence="1">
    <location>
        <begin position="287"/>
        <end position="318"/>
    </location>
</feature>
<evidence type="ECO:0000259" key="3">
    <source>
        <dbReference type="Pfam" id="PF08341"/>
    </source>
</evidence>
<feature type="region of interest" description="Disordered" evidence="1">
    <location>
        <begin position="254"/>
        <end position="340"/>
    </location>
</feature>
<feature type="domain" description="Thioester" evidence="3">
    <location>
        <begin position="55"/>
        <end position="159"/>
    </location>
</feature>
<accession>A0ABY4LB08</accession>
<evidence type="ECO:0000256" key="2">
    <source>
        <dbReference type="SAM" id="Phobius"/>
    </source>
</evidence>
<evidence type="ECO:0000256" key="1">
    <source>
        <dbReference type="SAM" id="MobiDB-lite"/>
    </source>
</evidence>
<dbReference type="Gene3D" id="1.10.150.480">
    <property type="match status" value="1"/>
</dbReference>
<keyword evidence="5" id="KW-1185">Reference proteome</keyword>
<dbReference type="Pfam" id="PF08341">
    <property type="entry name" value="TED"/>
    <property type="match status" value="1"/>
</dbReference>
<feature type="region of interest" description="Disordered" evidence="1">
    <location>
        <begin position="1"/>
        <end position="20"/>
    </location>
</feature>
<evidence type="ECO:0000313" key="5">
    <source>
        <dbReference type="Proteomes" id="UP000832041"/>
    </source>
</evidence>
<evidence type="ECO:0000313" key="4">
    <source>
        <dbReference type="EMBL" id="UPT23675.1"/>
    </source>
</evidence>
<dbReference type="InterPro" id="IPR023849">
    <property type="entry name" value="TQXA_dom"/>
</dbReference>
<dbReference type="InterPro" id="IPR013552">
    <property type="entry name" value="Thioester_dom"/>
</dbReference>
<gene>
    <name evidence="4" type="ORF">FOF52_20950</name>
</gene>
<sequence>MSAAPALAEPTPYSGGADAKYTGNAESGHSLKFDRGRVGTTLFELTFTDGNKISAYCIDFETPIRGGAKYVEGDWSEYPGEGEFASSQPGKVLWILQNGYPELSAEELAEKSGVAGLSSKDALSATQAAIWHFSNGVNLTKDNPKKVRDLYAYLLENATEIEQAPASLAISPNEASGESGGPIGEFTVSTTADSVPLTLNGPEGVQTVDLDGNPVSQAGDGDQFSVLVPEGTEDGEATVSASVTATVEIGRLFQGLPGDPKTQTLITADESSTEASAEVKVTWTAPTAPPEEPTPTPTTPEEPTPTPTTPEEPTPTPTTPEESPKPTPPADDKPGLPVTGAALGGLIAAAVVAVGGGGTAMFLARRRKSNADDA</sequence>
<feature type="compositionally biased region" description="Polar residues" evidence="1">
    <location>
        <begin position="261"/>
        <end position="275"/>
    </location>
</feature>
<proteinExistence type="predicted"/>
<feature type="transmembrane region" description="Helical" evidence="2">
    <location>
        <begin position="341"/>
        <end position="364"/>
    </location>
</feature>
<dbReference type="NCBIfam" id="TIGR03934">
    <property type="entry name" value="TQXA_dom"/>
    <property type="match status" value="1"/>
</dbReference>
<dbReference type="Proteomes" id="UP000832041">
    <property type="component" value="Chromosome"/>
</dbReference>
<protein>
    <submittedName>
        <fullName evidence="4">Cys-Gln thioester bond-forming surface protein</fullName>
    </submittedName>
</protein>
<keyword evidence="2" id="KW-0812">Transmembrane</keyword>
<name>A0ABY4LB08_THEAE</name>
<keyword evidence="2" id="KW-0472">Membrane</keyword>
<dbReference type="EMBL" id="CP051627">
    <property type="protein sequence ID" value="UPT23675.1"/>
    <property type="molecule type" value="Genomic_DNA"/>
</dbReference>
<reference evidence="4 5" key="1">
    <citation type="submission" date="2020-04" db="EMBL/GenBank/DDBJ databases">
        <title>Thermobifida alba genome sequencing and assembly.</title>
        <authorList>
            <person name="Luzics S."/>
            <person name="Horvath B."/>
            <person name="Nagy I."/>
            <person name="Toth A."/>
            <person name="Nagy I."/>
            <person name="Kukolya J."/>
        </authorList>
    </citation>
    <scope>NUCLEOTIDE SEQUENCE [LARGE SCALE GENOMIC DNA]</scope>
    <source>
        <strain evidence="4 5">DSM 43795</strain>
    </source>
</reference>
<keyword evidence="2" id="KW-1133">Transmembrane helix</keyword>